<dbReference type="KEGG" id="nba:CUN60_11560"/>
<dbReference type="EMBL" id="CP024847">
    <property type="protein sequence ID" value="AUR52902.1"/>
    <property type="molecule type" value="Genomic_DNA"/>
</dbReference>
<evidence type="ECO:0000313" key="2">
    <source>
        <dbReference type="EMBL" id="AUR52902.1"/>
    </source>
</evidence>
<dbReference type="GO" id="GO:0051920">
    <property type="term" value="F:peroxiredoxin activity"/>
    <property type="evidence" value="ECO:0007669"/>
    <property type="project" value="InterPro"/>
</dbReference>
<dbReference type="Gene3D" id="1.20.1290.10">
    <property type="entry name" value="AhpD-like"/>
    <property type="match status" value="1"/>
</dbReference>
<evidence type="ECO:0000259" key="1">
    <source>
        <dbReference type="Pfam" id="PF02627"/>
    </source>
</evidence>
<accession>A0A2I7N8Y8</accession>
<dbReference type="SUPFAM" id="SSF69118">
    <property type="entry name" value="AhpD-like"/>
    <property type="match status" value="1"/>
</dbReference>
<feature type="domain" description="Carboxymuconolactone decarboxylase-like" evidence="1">
    <location>
        <begin position="38"/>
        <end position="123"/>
    </location>
</feature>
<dbReference type="Pfam" id="PF02627">
    <property type="entry name" value="CMD"/>
    <property type="match status" value="1"/>
</dbReference>
<reference evidence="3" key="1">
    <citation type="submission" date="2017-11" db="EMBL/GenBank/DDBJ databases">
        <authorList>
            <person name="Chan K.G."/>
            <person name="Lee L.S."/>
        </authorList>
    </citation>
    <scope>NUCLEOTIDE SEQUENCE [LARGE SCALE GENOMIC DNA]</scope>
    <source>
        <strain evidence="3">DSM 100970</strain>
    </source>
</reference>
<dbReference type="InterPro" id="IPR052512">
    <property type="entry name" value="4CMD/NDH-1_regulator"/>
</dbReference>
<gene>
    <name evidence="2" type="ORF">CUN60_11560</name>
</gene>
<dbReference type="PANTHER" id="PTHR33570:SF2">
    <property type="entry name" value="CARBOXYMUCONOLACTONE DECARBOXYLASE-LIKE DOMAIN-CONTAINING PROTEIN"/>
    <property type="match status" value="1"/>
</dbReference>
<dbReference type="InterPro" id="IPR029032">
    <property type="entry name" value="AhpD-like"/>
</dbReference>
<dbReference type="RefSeq" id="WP_102952189.1">
    <property type="nucleotide sequence ID" value="NZ_CP024847.1"/>
</dbReference>
<proteinExistence type="predicted"/>
<dbReference type="AlphaFoldDB" id="A0A2I7N8Y8"/>
<dbReference type="OrthoDB" id="9802489at2"/>
<protein>
    <recommendedName>
        <fullName evidence="1">Carboxymuconolactone decarboxylase-like domain-containing protein</fullName>
    </recommendedName>
</protein>
<sequence length="137" mass="15298">MADYKNSDKYKAGIKLMQEKYEQSVIDSVDKGLYEFSPELADLVVSHGMAEVWGEKTSSLALKDKEMLIAAALIAQGGCDEEFEGHIYNSLSVGNSKQQIKEMLILLTLYVGVPKVLAKLPYVQKAFKKFDDSKLNK</sequence>
<name>A0A2I7N8Y8_9NEIS</name>
<dbReference type="InterPro" id="IPR003779">
    <property type="entry name" value="CMD-like"/>
</dbReference>
<dbReference type="PANTHER" id="PTHR33570">
    <property type="entry name" value="4-CARBOXYMUCONOLACTONE DECARBOXYLASE FAMILY PROTEIN"/>
    <property type="match status" value="1"/>
</dbReference>
<keyword evidence="3" id="KW-1185">Reference proteome</keyword>
<dbReference type="Proteomes" id="UP000236655">
    <property type="component" value="Chromosome"/>
</dbReference>
<organism evidence="2 3">
    <name type="scientific">Aquella oligotrophica</name>
    <dbReference type="NCBI Taxonomy" id="2067065"/>
    <lineage>
        <taxon>Bacteria</taxon>
        <taxon>Pseudomonadati</taxon>
        <taxon>Pseudomonadota</taxon>
        <taxon>Betaproteobacteria</taxon>
        <taxon>Neisseriales</taxon>
        <taxon>Neisseriaceae</taxon>
        <taxon>Aquella</taxon>
    </lineage>
</organism>
<evidence type="ECO:0000313" key="3">
    <source>
        <dbReference type="Proteomes" id="UP000236655"/>
    </source>
</evidence>